<dbReference type="PROSITE" id="PS50006">
    <property type="entry name" value="FHA_DOMAIN"/>
    <property type="match status" value="1"/>
</dbReference>
<dbReference type="InterPro" id="IPR000253">
    <property type="entry name" value="FHA_dom"/>
</dbReference>
<keyword evidence="3" id="KW-1185">Reference proteome</keyword>
<organism evidence="2 3">
    <name type="scientific">Velocimicrobium porci</name>
    <dbReference type="NCBI Taxonomy" id="2606634"/>
    <lineage>
        <taxon>Bacteria</taxon>
        <taxon>Bacillati</taxon>
        <taxon>Bacillota</taxon>
        <taxon>Clostridia</taxon>
        <taxon>Lachnospirales</taxon>
        <taxon>Lachnospiraceae</taxon>
        <taxon>Velocimicrobium</taxon>
    </lineage>
</organism>
<gene>
    <name evidence="2" type="ORF">FYJ58_11000</name>
</gene>
<feature type="domain" description="FHA" evidence="1">
    <location>
        <begin position="80"/>
        <end position="124"/>
    </location>
</feature>
<evidence type="ECO:0000313" key="2">
    <source>
        <dbReference type="EMBL" id="MSS64397.1"/>
    </source>
</evidence>
<evidence type="ECO:0000259" key="1">
    <source>
        <dbReference type="PROSITE" id="PS50006"/>
    </source>
</evidence>
<dbReference type="SUPFAM" id="SSF49879">
    <property type="entry name" value="SMAD/FHA domain"/>
    <property type="match status" value="1"/>
</dbReference>
<name>A0A6L5Y0N6_9FIRM</name>
<dbReference type="AlphaFoldDB" id="A0A6L5Y0N6"/>
<dbReference type="RefSeq" id="WP_154519789.1">
    <property type="nucleotide sequence ID" value="NZ_VUMT01000018.1"/>
</dbReference>
<proteinExistence type="predicted"/>
<dbReference type="EMBL" id="VUMT01000018">
    <property type="protein sequence ID" value="MSS64397.1"/>
    <property type="molecule type" value="Genomic_DNA"/>
</dbReference>
<dbReference type="InterPro" id="IPR008984">
    <property type="entry name" value="SMAD_FHA_dom_sf"/>
</dbReference>
<reference evidence="2 3" key="1">
    <citation type="submission" date="2019-08" db="EMBL/GenBank/DDBJ databases">
        <title>In-depth cultivation of the pig gut microbiome towards novel bacterial diversity and tailored functional studies.</title>
        <authorList>
            <person name="Wylensek D."/>
            <person name="Hitch T.C.A."/>
            <person name="Clavel T."/>
        </authorList>
    </citation>
    <scope>NUCLEOTIDE SEQUENCE [LARGE SCALE GENOMIC DNA]</scope>
    <source>
        <strain evidence="2 3">WCA-693-APC-MOT-I</strain>
    </source>
</reference>
<dbReference type="CDD" id="cd00060">
    <property type="entry name" value="FHA"/>
    <property type="match status" value="1"/>
</dbReference>
<dbReference type="Proteomes" id="UP000482209">
    <property type="component" value="Unassembled WGS sequence"/>
</dbReference>
<dbReference type="Gene3D" id="2.60.200.20">
    <property type="match status" value="1"/>
</dbReference>
<accession>A0A6L5Y0N6</accession>
<comment type="caution">
    <text evidence="2">The sequence shown here is derived from an EMBL/GenBank/DDBJ whole genome shotgun (WGS) entry which is preliminary data.</text>
</comment>
<protein>
    <submittedName>
        <fullName evidence="2">FHA domain-containing protein</fullName>
    </submittedName>
</protein>
<sequence>MGLVRCQNGHLFSEKKYGNICPYCNVVINKNMNMEEDPQGKFKDTIYLGDLEVLKPVTGWLVCLEGPSKGKDYRIIAEKNFLGRSGEMDIRVPGDDAIAEKNHAILVYDPEKNKTLILPGDSQGLAYILDEEDRWDAIYNPRELEAGDRIKIGKSVFIFVPLCGENDGFVFNWKEEKNELG</sequence>
<evidence type="ECO:0000313" key="3">
    <source>
        <dbReference type="Proteomes" id="UP000482209"/>
    </source>
</evidence>